<dbReference type="UniPathway" id="UPA00378"/>
<evidence type="ECO:0000256" key="8">
    <source>
        <dbReference type="ARBA" id="ARBA00022989"/>
    </source>
</evidence>
<sequence length="172" mass="19058">MTQQLHLHIDLRSNSHFAPKRADIYFLLVEGFTNFSKTARELVHRMQKIDSDIIPSELPEFLGGSCTCSDKGDLLVFFPAVLWFVWAYIKLGVGISGEERWEGWRWLLAMVLSSPCLVLIDHGHFQCNCVSLGLALGAIAGVLSRNELVAADLFTLAINHKQLCPGGTGTSE</sequence>
<dbReference type="InterPro" id="IPR004856">
    <property type="entry name" value="Glyco_trans_ALG6/ALG8"/>
</dbReference>
<proteinExistence type="inferred from homology"/>
<evidence type="ECO:0000313" key="12">
    <source>
        <dbReference type="Proteomes" id="UP000251960"/>
    </source>
</evidence>
<evidence type="ECO:0000256" key="2">
    <source>
        <dbReference type="ARBA" id="ARBA00004922"/>
    </source>
</evidence>
<evidence type="ECO:0000256" key="1">
    <source>
        <dbReference type="ARBA" id="ARBA00004477"/>
    </source>
</evidence>
<evidence type="ECO:0000313" key="11">
    <source>
        <dbReference type="EMBL" id="PWZ07710.1"/>
    </source>
</evidence>
<gene>
    <name evidence="11" type="primary">At5g38460_2</name>
    <name evidence="11" type="ORF">Zm00014a_041850</name>
</gene>
<evidence type="ECO:0000256" key="4">
    <source>
        <dbReference type="ARBA" id="ARBA00022676"/>
    </source>
</evidence>
<dbReference type="ExpressionAtlas" id="A0A3L6DGE5">
    <property type="expression patterns" value="baseline and differential"/>
</dbReference>
<protein>
    <recommendedName>
        <fullName evidence="10">Alpha-1,3-glucosyltransferase</fullName>
        <ecNumber evidence="10">2.4.1.-</ecNumber>
    </recommendedName>
</protein>
<dbReference type="PANTHER" id="PTHR12413:SF1">
    <property type="entry name" value="DOLICHYL PYROPHOSPHATE MAN9GLCNAC2 ALPHA-1,3-GLUCOSYLTRANSFERASE"/>
    <property type="match status" value="1"/>
</dbReference>
<reference evidence="11 12" key="1">
    <citation type="journal article" date="2018" name="Nat. Genet.">
        <title>Extensive intraspecific gene order and gene structural variations between Mo17 and other maize genomes.</title>
        <authorList>
            <person name="Sun S."/>
            <person name="Zhou Y."/>
            <person name="Chen J."/>
            <person name="Shi J."/>
            <person name="Zhao H."/>
            <person name="Zhao H."/>
            <person name="Song W."/>
            <person name="Zhang M."/>
            <person name="Cui Y."/>
            <person name="Dong X."/>
            <person name="Liu H."/>
            <person name="Ma X."/>
            <person name="Jiao Y."/>
            <person name="Wang B."/>
            <person name="Wei X."/>
            <person name="Stein J.C."/>
            <person name="Glaubitz J.C."/>
            <person name="Lu F."/>
            <person name="Yu G."/>
            <person name="Liang C."/>
            <person name="Fengler K."/>
            <person name="Li B."/>
            <person name="Rafalski A."/>
            <person name="Schnable P.S."/>
            <person name="Ware D.H."/>
            <person name="Buckler E.S."/>
            <person name="Lai J."/>
        </authorList>
    </citation>
    <scope>NUCLEOTIDE SEQUENCE [LARGE SCALE GENOMIC DNA]</scope>
    <source>
        <strain evidence="12">cv. Missouri 17</strain>
        <tissue evidence="11">Seedling</tissue>
    </source>
</reference>
<evidence type="ECO:0000256" key="5">
    <source>
        <dbReference type="ARBA" id="ARBA00022679"/>
    </source>
</evidence>
<comment type="similarity">
    <text evidence="3 10">Belongs to the ALG6/ALG8 glucosyltransferase family.</text>
</comment>
<keyword evidence="8" id="KW-1133">Transmembrane helix</keyword>
<evidence type="ECO:0000256" key="3">
    <source>
        <dbReference type="ARBA" id="ARBA00008715"/>
    </source>
</evidence>
<keyword evidence="5 10" id="KW-0808">Transferase</keyword>
<dbReference type="Pfam" id="PF03155">
    <property type="entry name" value="Alg6_Alg8"/>
    <property type="match status" value="1"/>
</dbReference>
<keyword evidence="4 10" id="KW-0328">Glycosyltransferase</keyword>
<dbReference type="AlphaFoldDB" id="A0A3L6DGE5"/>
<evidence type="ECO:0000256" key="6">
    <source>
        <dbReference type="ARBA" id="ARBA00022692"/>
    </source>
</evidence>
<name>A0A3L6DGE5_MAIZE</name>
<evidence type="ECO:0000256" key="9">
    <source>
        <dbReference type="ARBA" id="ARBA00023136"/>
    </source>
</evidence>
<keyword evidence="7 10" id="KW-0256">Endoplasmic reticulum</keyword>
<dbReference type="EC" id="2.4.1.-" evidence="10"/>
<dbReference type="GO" id="GO:0005789">
    <property type="term" value="C:endoplasmic reticulum membrane"/>
    <property type="evidence" value="ECO:0007669"/>
    <property type="project" value="UniProtKB-SubCell"/>
</dbReference>
<accession>A0A3L6DGE5</accession>
<keyword evidence="6" id="KW-0812">Transmembrane</keyword>
<comment type="pathway">
    <text evidence="2 10">Protein modification; protein glycosylation.</text>
</comment>
<dbReference type="Proteomes" id="UP000251960">
    <property type="component" value="Chromosome 9"/>
</dbReference>
<evidence type="ECO:0000256" key="10">
    <source>
        <dbReference type="RuleBase" id="RU363110"/>
    </source>
</evidence>
<dbReference type="EMBL" id="NCVQ01000010">
    <property type="protein sequence ID" value="PWZ07710.1"/>
    <property type="molecule type" value="Genomic_DNA"/>
</dbReference>
<evidence type="ECO:0000256" key="7">
    <source>
        <dbReference type="ARBA" id="ARBA00022824"/>
    </source>
</evidence>
<organism evidence="11 12">
    <name type="scientific">Zea mays</name>
    <name type="common">Maize</name>
    <dbReference type="NCBI Taxonomy" id="4577"/>
    <lineage>
        <taxon>Eukaryota</taxon>
        <taxon>Viridiplantae</taxon>
        <taxon>Streptophyta</taxon>
        <taxon>Embryophyta</taxon>
        <taxon>Tracheophyta</taxon>
        <taxon>Spermatophyta</taxon>
        <taxon>Magnoliopsida</taxon>
        <taxon>Liliopsida</taxon>
        <taxon>Poales</taxon>
        <taxon>Poaceae</taxon>
        <taxon>PACMAD clade</taxon>
        <taxon>Panicoideae</taxon>
        <taxon>Andropogonodae</taxon>
        <taxon>Andropogoneae</taxon>
        <taxon>Tripsacinae</taxon>
        <taxon>Zea</taxon>
    </lineage>
</organism>
<comment type="subcellular location">
    <subcellularLocation>
        <location evidence="1 10">Endoplasmic reticulum membrane</location>
        <topology evidence="1 10">Multi-pass membrane protein</topology>
    </subcellularLocation>
</comment>
<comment type="caution">
    <text evidence="11">The sequence shown here is derived from an EMBL/GenBank/DDBJ whole genome shotgun (WGS) entry which is preliminary data.</text>
</comment>
<dbReference type="PANTHER" id="PTHR12413">
    <property type="entry name" value="DOLICHYL GLYCOSYLTRANSFERASE"/>
    <property type="match status" value="1"/>
</dbReference>
<keyword evidence="9" id="KW-0472">Membrane</keyword>
<dbReference type="GO" id="GO:0016758">
    <property type="term" value="F:hexosyltransferase activity"/>
    <property type="evidence" value="ECO:0007669"/>
    <property type="project" value="InterPro"/>
</dbReference>